<dbReference type="AlphaFoldDB" id="A0A3G8HA00"/>
<accession>A0A3G8HA00</accession>
<protein>
    <submittedName>
        <fullName evidence="1">Uncharacterized protein</fullName>
    </submittedName>
</protein>
<proteinExistence type="predicted"/>
<dbReference type="KEGG" id="cpau:EHF44_26865"/>
<keyword evidence="1" id="KW-0614">Plasmid</keyword>
<name>A0A3G8HA00_9BURK</name>
<reference evidence="2" key="1">
    <citation type="submission" date="2018-11" db="EMBL/GenBank/DDBJ databases">
        <title>FDA dAtabase for Regulatory Grade micrObial Sequences (FDA-ARGOS): Supporting development and validation of Infectious Disease Dx tests.</title>
        <authorList>
            <person name="Goldberg B."/>
            <person name="Campos J."/>
            <person name="Tallon L."/>
            <person name="Sadzewicz L."/>
            <person name="Zhao X."/>
            <person name="Vavikolanu K."/>
            <person name="Mehta A."/>
            <person name="Aluvathingal J."/>
            <person name="Nadendla S."/>
            <person name="Geyer C."/>
            <person name="Nandy P."/>
            <person name="Yan Y."/>
            <person name="Sichtig H."/>
        </authorList>
    </citation>
    <scope>NUCLEOTIDE SEQUENCE [LARGE SCALE GENOMIC DNA]</scope>
    <source>
        <strain evidence="2">FDAARGOS_614</strain>
        <plasmid evidence="2">unnamed2</plasmid>
    </source>
</reference>
<geneLocation type="plasmid" evidence="1">
    <name>unnamed2</name>
</geneLocation>
<organism evidence="1 2">
    <name type="scientific">Cupriavidus pauculus</name>
    <dbReference type="NCBI Taxonomy" id="82633"/>
    <lineage>
        <taxon>Bacteria</taxon>
        <taxon>Pseudomonadati</taxon>
        <taxon>Pseudomonadota</taxon>
        <taxon>Betaproteobacteria</taxon>
        <taxon>Burkholderiales</taxon>
        <taxon>Burkholderiaceae</taxon>
        <taxon>Cupriavidus</taxon>
    </lineage>
</organism>
<dbReference type="OrthoDB" id="9114710at2"/>
<dbReference type="RefSeq" id="WP_124686834.1">
    <property type="nucleotide sequence ID" value="NZ_CP033971.1"/>
</dbReference>
<dbReference type="EMBL" id="CP033971">
    <property type="protein sequence ID" value="AZG17105.1"/>
    <property type="molecule type" value="Genomic_DNA"/>
</dbReference>
<gene>
    <name evidence="1" type="ORF">EHF44_26865</name>
</gene>
<sequence length="516" mass="57912">MYVIHIGQRAEHRTTLAGVLQYLNDDRDGKAAPRVEDIAVRHVERGAIPVVRLTGGKFAVRPVGTRRAILSMILDEVDRFIVRVGGKILRPHEMSRAAWGAVVAAGRLAYFPEEAIDMSQDVAGPLFHTVDLFEDQGPLDITGFVCGEFVRRFGYGTNGPLYHPASSPNCRHEVHVGYALMRGEKVRDCIINTYRENPHYTRSEPWMRSLIEVPALRGALSPSVLQAVCQIMRGEKMEITPLNAPRLLAAVRSVPSDGGYVEVDDALFAAGIVPPRTMPTPKPLEGENARPATKLAARIHGLISERQYQEALRKATEEREAQKISQREFDRQTKAAAVYRAGYGYDWANRVALAVMERNVAAVLHIFDGPKDWNTDSKRALRDELGVDVLQCSAAERRRRLFELCGFSEPEQAQWEAQEAIEKARKRAERSMADAISLAEGTTYRLETGQRMNGREYVDFCIEAGFTQLVDERRGNVTRYRIYDPVKRMSRPLRAKDGTLDYARARLAQIVPEVTA</sequence>
<dbReference type="Proteomes" id="UP000270411">
    <property type="component" value="Plasmid unnamed2"/>
</dbReference>
<evidence type="ECO:0000313" key="2">
    <source>
        <dbReference type="Proteomes" id="UP000270411"/>
    </source>
</evidence>
<evidence type="ECO:0000313" key="1">
    <source>
        <dbReference type="EMBL" id="AZG17105.1"/>
    </source>
</evidence>